<keyword evidence="1" id="KW-0833">Ubl conjugation pathway</keyword>
<dbReference type="PANTHER" id="PTHR22975">
    <property type="entry name" value="UBIQUITIN SPECIFIC PROTEINASE"/>
    <property type="match status" value="1"/>
</dbReference>
<dbReference type="KEGG" id="cqu:CpipJ_CPIJ005164"/>
<dbReference type="HOGENOM" id="CLU_1023990_0_0_1"/>
<dbReference type="OrthoDB" id="205782at2759"/>
<evidence type="ECO:0000313" key="5">
    <source>
        <dbReference type="EnsemblMetazoa" id="CPIJ005164-PA"/>
    </source>
</evidence>
<dbReference type="EnsemblMetazoa" id="CPIJ005164-RA">
    <property type="protein sequence ID" value="CPIJ005164-PA"/>
    <property type="gene ID" value="CPIJ005164"/>
</dbReference>
<dbReference type="STRING" id="7176.B0WE10"/>
<feature type="region of interest" description="Disordered" evidence="3">
    <location>
        <begin position="1"/>
        <end position="27"/>
    </location>
</feature>
<dbReference type="PANTHER" id="PTHR22975:SF9">
    <property type="entry name" value="ECHINUS SPLICE FORM 3"/>
    <property type="match status" value="1"/>
</dbReference>
<evidence type="ECO:0000256" key="1">
    <source>
        <dbReference type="ARBA" id="ARBA00022786"/>
    </source>
</evidence>
<dbReference type="Proteomes" id="UP000002320">
    <property type="component" value="Unassembled WGS sequence"/>
</dbReference>
<name>B0WE10_CULQU</name>
<organism>
    <name type="scientific">Culex quinquefasciatus</name>
    <name type="common">Southern house mosquito</name>
    <name type="synonym">Culex pungens</name>
    <dbReference type="NCBI Taxonomy" id="7176"/>
    <lineage>
        <taxon>Eukaryota</taxon>
        <taxon>Metazoa</taxon>
        <taxon>Ecdysozoa</taxon>
        <taxon>Arthropoda</taxon>
        <taxon>Hexapoda</taxon>
        <taxon>Insecta</taxon>
        <taxon>Pterygota</taxon>
        <taxon>Neoptera</taxon>
        <taxon>Endopterygota</taxon>
        <taxon>Diptera</taxon>
        <taxon>Nematocera</taxon>
        <taxon>Culicoidea</taxon>
        <taxon>Culicidae</taxon>
        <taxon>Culicinae</taxon>
        <taxon>Culicini</taxon>
        <taxon>Culex</taxon>
        <taxon>Culex</taxon>
    </lineage>
</organism>
<reference evidence="5" key="2">
    <citation type="submission" date="2020-05" db="UniProtKB">
        <authorList>
            <consortium name="EnsemblMetazoa"/>
        </authorList>
    </citation>
    <scope>IDENTIFICATION</scope>
    <source>
        <strain evidence="5">JHB</strain>
    </source>
</reference>
<dbReference type="EMBL" id="DS231903">
    <property type="protein sequence ID" value="EDS45140.1"/>
    <property type="molecule type" value="Genomic_DNA"/>
</dbReference>
<gene>
    <name evidence="5" type="primary">6036976</name>
    <name evidence="4" type="ORF">CpipJ_CPIJ005164</name>
</gene>
<protein>
    <submittedName>
        <fullName evidence="4 5">Ubiquitin specific proteinase</fullName>
    </submittedName>
</protein>
<dbReference type="SUPFAM" id="SSF54001">
    <property type="entry name" value="Cysteine proteinases"/>
    <property type="match status" value="1"/>
</dbReference>
<dbReference type="eggNOG" id="KOG1887">
    <property type="taxonomic scope" value="Eukaryota"/>
</dbReference>
<dbReference type="InParanoid" id="B0WE10"/>
<dbReference type="VEuPathDB" id="VectorBase:CPIJ005164"/>
<feature type="compositionally biased region" description="Low complexity" evidence="3">
    <location>
        <begin position="12"/>
        <end position="27"/>
    </location>
</feature>
<evidence type="ECO:0000256" key="3">
    <source>
        <dbReference type="SAM" id="MobiDB-lite"/>
    </source>
</evidence>
<evidence type="ECO:0000313" key="6">
    <source>
        <dbReference type="Proteomes" id="UP000002320"/>
    </source>
</evidence>
<accession>B0WE10</accession>
<dbReference type="AlphaFoldDB" id="B0WE10"/>
<dbReference type="InterPro" id="IPR052398">
    <property type="entry name" value="Ubiquitin_hydrolase_53/54"/>
</dbReference>
<evidence type="ECO:0000313" key="4">
    <source>
        <dbReference type="EMBL" id="EDS45140.1"/>
    </source>
</evidence>
<reference evidence="4" key="1">
    <citation type="submission" date="2007-03" db="EMBL/GenBank/DDBJ databases">
        <title>Annotation of Culex pipiens quinquefasciatus.</title>
        <authorList>
            <consortium name="The Broad Institute Genome Sequencing Platform"/>
            <person name="Atkinson P.W."/>
            <person name="Hemingway J."/>
            <person name="Christensen B.M."/>
            <person name="Higgs S."/>
            <person name="Kodira C."/>
            <person name="Hannick L."/>
            <person name="Megy K."/>
            <person name="O'Leary S."/>
            <person name="Pearson M."/>
            <person name="Haas B.J."/>
            <person name="Mauceli E."/>
            <person name="Wortman J.R."/>
            <person name="Lee N.H."/>
            <person name="Guigo R."/>
            <person name="Stanke M."/>
            <person name="Alvarado L."/>
            <person name="Amedeo P."/>
            <person name="Antoine C.H."/>
            <person name="Arensburger P."/>
            <person name="Bidwell S.L."/>
            <person name="Crawford M."/>
            <person name="Camaro F."/>
            <person name="Devon K."/>
            <person name="Engels R."/>
            <person name="Hammond M."/>
            <person name="Howarth C."/>
            <person name="Koehrsen M."/>
            <person name="Lawson D."/>
            <person name="Montgomery P."/>
            <person name="Nene V."/>
            <person name="Nusbaum C."/>
            <person name="Puiu D."/>
            <person name="Romero-Severson J."/>
            <person name="Severson D.W."/>
            <person name="Shumway M."/>
            <person name="Sisk P."/>
            <person name="Stolte C."/>
            <person name="Zeng Q."/>
            <person name="Eisenstadt E."/>
            <person name="Fraser-Liggett C."/>
            <person name="Strausberg R."/>
            <person name="Galagan J."/>
            <person name="Birren B."/>
            <person name="Collins F.H."/>
        </authorList>
    </citation>
    <scope>NUCLEOTIDE SEQUENCE [LARGE SCALE GENOMIC DNA]</scope>
    <source>
        <strain evidence="4">JHB</strain>
    </source>
</reference>
<proteinExistence type="predicted"/>
<sequence>MIKFRYKRKDPVASSSPSTTATSSVTTVTPVNSVVTTTVATATTPQYLQQSATLPKSTPRNAIHSQTAQVVQHYQQQQQYQHCDSYNPKVVDAGYYLTNESAYHEMINRMKTESVHQQHYEYMSCINSVVELFSQLQTSSEPALCPEPLRRALASGPLAGRRFPLGCLGDAAECFELLLHRVHQHLSPSDGDACEAPQCVAHQRFAMRVVEQSVCECGANSEQLPFTQVGRPFDIFFVDSLSKSTMTEHEFSGSRNRTKSIERLEEKTFTGK</sequence>
<keyword evidence="6" id="KW-1185">Reference proteome</keyword>
<evidence type="ECO:0000256" key="2">
    <source>
        <dbReference type="ARBA" id="ARBA00022801"/>
    </source>
</evidence>
<keyword evidence="2" id="KW-0378">Hydrolase</keyword>
<dbReference type="GO" id="GO:0016787">
    <property type="term" value="F:hydrolase activity"/>
    <property type="evidence" value="ECO:0007669"/>
    <property type="project" value="UniProtKB-KW"/>
</dbReference>
<dbReference type="VEuPathDB" id="VectorBase:CQUJHB011443"/>
<dbReference type="InterPro" id="IPR038765">
    <property type="entry name" value="Papain-like_cys_pep_sf"/>
</dbReference>